<dbReference type="InterPro" id="IPR036513">
    <property type="entry name" value="STAS_dom_sf"/>
</dbReference>
<evidence type="ECO:0000313" key="4">
    <source>
        <dbReference type="EMBL" id="MDG2990597.1"/>
    </source>
</evidence>
<sequence length="109" mass="11955">MGSKVDVLELTGIFGGSQALEFRQDIARRMDTGTEVILIDCGGISFMDSSGLGALVVALKNVRAKNGQLFLCSIPDQVKMLLDLTSMDKVFRILKDQQEFDTTIRPTLT</sequence>
<keyword evidence="5" id="KW-1185">Reference proteome</keyword>
<accession>A0ABT6EXQ9</accession>
<organism evidence="4 5">
    <name type="scientific">Candidatus Synechococcus calcipolaris G9</name>
    <dbReference type="NCBI Taxonomy" id="1497997"/>
    <lineage>
        <taxon>Bacteria</taxon>
        <taxon>Bacillati</taxon>
        <taxon>Cyanobacteriota</taxon>
        <taxon>Cyanophyceae</taxon>
        <taxon>Synechococcales</taxon>
        <taxon>Synechococcaceae</taxon>
        <taxon>Synechococcus</taxon>
    </lineage>
</organism>
<name>A0ABT6EXQ9_9SYNE</name>
<reference evidence="4" key="2">
    <citation type="submission" date="2022-01" db="EMBL/GenBank/DDBJ databases">
        <authorList>
            <person name="Zivanovic Y."/>
            <person name="Moreira D."/>
            <person name="Lopez-Garcia P."/>
        </authorList>
    </citation>
    <scope>NUCLEOTIDE SEQUENCE</scope>
    <source>
        <strain evidence="4">G9</strain>
    </source>
</reference>
<dbReference type="RefSeq" id="WP_277866503.1">
    <property type="nucleotide sequence ID" value="NZ_JAKKUT010000002.1"/>
</dbReference>
<feature type="domain" description="STAS" evidence="3">
    <location>
        <begin position="1"/>
        <end position="109"/>
    </location>
</feature>
<protein>
    <recommendedName>
        <fullName evidence="2">Anti-sigma factor antagonist</fullName>
    </recommendedName>
</protein>
<dbReference type="EMBL" id="JAKKUT010000002">
    <property type="protein sequence ID" value="MDG2990597.1"/>
    <property type="molecule type" value="Genomic_DNA"/>
</dbReference>
<evidence type="ECO:0000256" key="2">
    <source>
        <dbReference type="RuleBase" id="RU003749"/>
    </source>
</evidence>
<dbReference type="Proteomes" id="UP001154265">
    <property type="component" value="Unassembled WGS sequence"/>
</dbReference>
<comment type="caution">
    <text evidence="4">The sequence shown here is derived from an EMBL/GenBank/DDBJ whole genome shotgun (WGS) entry which is preliminary data.</text>
</comment>
<dbReference type="CDD" id="cd07043">
    <property type="entry name" value="STAS_anti-anti-sigma_factors"/>
    <property type="match status" value="1"/>
</dbReference>
<dbReference type="Pfam" id="PF01740">
    <property type="entry name" value="STAS"/>
    <property type="match status" value="1"/>
</dbReference>
<dbReference type="InterPro" id="IPR002645">
    <property type="entry name" value="STAS_dom"/>
</dbReference>
<evidence type="ECO:0000313" key="5">
    <source>
        <dbReference type="Proteomes" id="UP001154265"/>
    </source>
</evidence>
<dbReference type="Gene3D" id="3.30.750.24">
    <property type="entry name" value="STAS domain"/>
    <property type="match status" value="1"/>
</dbReference>
<evidence type="ECO:0000259" key="3">
    <source>
        <dbReference type="PROSITE" id="PS50801"/>
    </source>
</evidence>
<dbReference type="InterPro" id="IPR003658">
    <property type="entry name" value="Anti-sigma_ant"/>
</dbReference>
<dbReference type="PANTHER" id="PTHR33495:SF2">
    <property type="entry name" value="ANTI-SIGMA FACTOR ANTAGONIST TM_1081-RELATED"/>
    <property type="match status" value="1"/>
</dbReference>
<dbReference type="PANTHER" id="PTHR33495">
    <property type="entry name" value="ANTI-SIGMA FACTOR ANTAGONIST TM_1081-RELATED-RELATED"/>
    <property type="match status" value="1"/>
</dbReference>
<evidence type="ECO:0000256" key="1">
    <source>
        <dbReference type="ARBA" id="ARBA00009013"/>
    </source>
</evidence>
<comment type="similarity">
    <text evidence="1 2">Belongs to the anti-sigma-factor antagonist family.</text>
</comment>
<dbReference type="PROSITE" id="PS50801">
    <property type="entry name" value="STAS"/>
    <property type="match status" value="1"/>
</dbReference>
<dbReference type="SUPFAM" id="SSF52091">
    <property type="entry name" value="SpoIIaa-like"/>
    <property type="match status" value="1"/>
</dbReference>
<proteinExistence type="inferred from homology"/>
<gene>
    <name evidence="4" type="ORF">L3556_06560</name>
</gene>
<reference evidence="4" key="1">
    <citation type="journal article" date="2022" name="Genome Biol. Evol.">
        <title>A New Gene Family Diagnostic for Intracellular Biomineralization of Amorphous Ca Carbonates by Cyanobacteria.</title>
        <authorList>
            <person name="Benzerara K."/>
            <person name="Duprat E."/>
            <person name="Bitard-Feildel T."/>
            <person name="Caumes G."/>
            <person name="Cassier-Chauvat C."/>
            <person name="Chauvat F."/>
            <person name="Dezi M."/>
            <person name="Diop S.I."/>
            <person name="Gaschignard G."/>
            <person name="Gorgen S."/>
            <person name="Gugger M."/>
            <person name="Lopez-Garcia P."/>
            <person name="Millet M."/>
            <person name="Skouri-Panet F."/>
            <person name="Moreira D."/>
            <person name="Callebaut I."/>
        </authorList>
    </citation>
    <scope>NUCLEOTIDE SEQUENCE</scope>
    <source>
        <strain evidence="4">G9</strain>
    </source>
</reference>
<dbReference type="NCBIfam" id="TIGR00377">
    <property type="entry name" value="ant_ant_sig"/>
    <property type="match status" value="1"/>
</dbReference>